<dbReference type="Proteomes" id="UP000001037">
    <property type="component" value="Chromosome"/>
</dbReference>
<dbReference type="Gene3D" id="3.40.50.720">
    <property type="entry name" value="NAD(P)-binding Rossmann-like Domain"/>
    <property type="match status" value="1"/>
</dbReference>
<keyword evidence="11" id="KW-0456">Lyase</keyword>
<dbReference type="RefSeq" id="WP_014026963.1">
    <property type="nucleotide sequence ID" value="NC_015931.1"/>
</dbReference>
<dbReference type="PANTHER" id="PTHR23309:SF49">
    <property type="entry name" value="PEROXISOMAL BIFUNCTIONAL ENZYME"/>
    <property type="match status" value="1"/>
</dbReference>
<protein>
    <submittedName>
        <fullName evidence="15">NAD-binding 3-hydroxyacyl-CoA dehydrogenase</fullName>
    </submittedName>
</protein>
<dbReference type="FunCoup" id="G0EH62">
    <property type="interactions" value="134"/>
</dbReference>
<dbReference type="Pfam" id="PF02737">
    <property type="entry name" value="3HCDH_N"/>
    <property type="match status" value="1"/>
</dbReference>
<dbReference type="GeneID" id="11138614"/>
<dbReference type="PANTHER" id="PTHR23309">
    <property type="entry name" value="3-HYDROXYACYL-COA DEHYROGENASE"/>
    <property type="match status" value="1"/>
</dbReference>
<dbReference type="eggNOG" id="arCOG00249">
    <property type="taxonomic scope" value="Archaea"/>
</dbReference>
<evidence type="ECO:0000256" key="3">
    <source>
        <dbReference type="ARBA" id="ARBA00005254"/>
    </source>
</evidence>
<keyword evidence="5" id="KW-0276">Fatty acid metabolism</keyword>
<keyword evidence="16" id="KW-1185">Reference proteome</keyword>
<dbReference type="InterPro" id="IPR029045">
    <property type="entry name" value="ClpP/crotonase-like_dom_sf"/>
</dbReference>
<keyword evidence="6" id="KW-0560">Oxidoreductase</keyword>
<dbReference type="FunFam" id="3.40.50.720:FF:000009">
    <property type="entry name" value="Fatty oxidation complex, alpha subunit"/>
    <property type="match status" value="1"/>
</dbReference>
<evidence type="ECO:0000313" key="16">
    <source>
        <dbReference type="Proteomes" id="UP000001037"/>
    </source>
</evidence>
<dbReference type="InterPro" id="IPR013328">
    <property type="entry name" value="6PGD_dom2"/>
</dbReference>
<comment type="subunit">
    <text evidence="4">Monomer.</text>
</comment>
<dbReference type="Pfam" id="PF00725">
    <property type="entry name" value="3HCDH"/>
    <property type="match status" value="2"/>
</dbReference>
<dbReference type="GO" id="GO:0016853">
    <property type="term" value="F:isomerase activity"/>
    <property type="evidence" value="ECO:0007669"/>
    <property type="project" value="UniProtKB-KW"/>
</dbReference>
<keyword evidence="7" id="KW-0520">NAD</keyword>
<keyword evidence="12" id="KW-0511">Multifunctional enzyme</keyword>
<proteinExistence type="inferred from homology"/>
<feature type="domain" description="3-hydroxyacyl-CoA dehydrogenase C-terminal" evidence="13">
    <location>
        <begin position="192"/>
        <end position="286"/>
    </location>
</feature>
<dbReference type="KEGG" id="pfm:Pyrfu_1428"/>
<evidence type="ECO:0000256" key="10">
    <source>
        <dbReference type="ARBA" id="ARBA00023235"/>
    </source>
</evidence>
<keyword evidence="9" id="KW-0576">Peroxisome</keyword>
<evidence type="ECO:0000256" key="5">
    <source>
        <dbReference type="ARBA" id="ARBA00022832"/>
    </source>
</evidence>
<name>G0EH62_PYRF1</name>
<dbReference type="InterPro" id="IPR006176">
    <property type="entry name" value="3-OHacyl-CoA_DH_NAD-bd"/>
</dbReference>
<dbReference type="InterPro" id="IPR008927">
    <property type="entry name" value="6-PGluconate_DH-like_C_sf"/>
</dbReference>
<dbReference type="SUPFAM" id="SSF48179">
    <property type="entry name" value="6-phosphogluconate dehydrogenase C-terminal domain-like"/>
    <property type="match status" value="2"/>
</dbReference>
<dbReference type="GO" id="GO:0006635">
    <property type="term" value="P:fatty acid beta-oxidation"/>
    <property type="evidence" value="ECO:0007669"/>
    <property type="project" value="UniProtKB-UniPathway"/>
</dbReference>
<evidence type="ECO:0000256" key="2">
    <source>
        <dbReference type="ARBA" id="ARBA00005005"/>
    </source>
</evidence>
<feature type="domain" description="3-hydroxyacyl-CoA dehydrogenase C-terminal" evidence="13">
    <location>
        <begin position="315"/>
        <end position="400"/>
    </location>
</feature>
<dbReference type="SUPFAM" id="SSF52096">
    <property type="entry name" value="ClpP/crotonase"/>
    <property type="match status" value="1"/>
</dbReference>
<dbReference type="GO" id="GO:0003857">
    <property type="term" value="F:(3S)-3-hydroxyacyl-CoA dehydrogenase (NAD+) activity"/>
    <property type="evidence" value="ECO:0007669"/>
    <property type="project" value="TreeGrafter"/>
</dbReference>
<dbReference type="HOGENOM" id="CLU_010448_2_1_2"/>
<dbReference type="InParanoid" id="G0EH62"/>
<evidence type="ECO:0000256" key="12">
    <source>
        <dbReference type="ARBA" id="ARBA00023268"/>
    </source>
</evidence>
<evidence type="ECO:0000256" key="1">
    <source>
        <dbReference type="ARBA" id="ARBA00004275"/>
    </source>
</evidence>
<dbReference type="GO" id="GO:0070403">
    <property type="term" value="F:NAD+ binding"/>
    <property type="evidence" value="ECO:0007669"/>
    <property type="project" value="InterPro"/>
</dbReference>
<comment type="subcellular location">
    <subcellularLocation>
        <location evidence="1">Peroxisome</location>
    </subcellularLocation>
</comment>
<dbReference type="Gene3D" id="1.10.1040.10">
    <property type="entry name" value="N-(1-d-carboxylethyl)-l-norvaline Dehydrogenase, domain 2"/>
    <property type="match status" value="2"/>
</dbReference>
<evidence type="ECO:0000256" key="9">
    <source>
        <dbReference type="ARBA" id="ARBA00023140"/>
    </source>
</evidence>
<evidence type="ECO:0000256" key="6">
    <source>
        <dbReference type="ARBA" id="ARBA00023002"/>
    </source>
</evidence>
<feature type="domain" description="3-hydroxyacyl-CoA dehydrogenase NAD binding" evidence="14">
    <location>
        <begin position="10"/>
        <end position="189"/>
    </location>
</feature>
<dbReference type="STRING" id="694429.Pyrfu_1428"/>
<organism evidence="15 16">
    <name type="scientific">Pyrolobus fumarii (strain DSM 11204 / 1A)</name>
    <dbReference type="NCBI Taxonomy" id="694429"/>
    <lineage>
        <taxon>Archaea</taxon>
        <taxon>Thermoproteota</taxon>
        <taxon>Thermoprotei</taxon>
        <taxon>Desulfurococcales</taxon>
        <taxon>Pyrodictiaceae</taxon>
        <taxon>Pyrolobus</taxon>
    </lineage>
</organism>
<comment type="pathway">
    <text evidence="2">Lipid metabolism; fatty acid beta-oxidation.</text>
</comment>
<evidence type="ECO:0000256" key="4">
    <source>
        <dbReference type="ARBA" id="ARBA00011245"/>
    </source>
</evidence>
<evidence type="ECO:0000256" key="11">
    <source>
        <dbReference type="ARBA" id="ARBA00023239"/>
    </source>
</evidence>
<evidence type="ECO:0000313" key="15">
    <source>
        <dbReference type="EMBL" id="AEM39286.1"/>
    </source>
</evidence>
<dbReference type="EMBL" id="CP002838">
    <property type="protein sequence ID" value="AEM39286.1"/>
    <property type="molecule type" value="Genomic_DNA"/>
</dbReference>
<dbReference type="FunFam" id="1.10.12.10:FF:000001">
    <property type="entry name" value="Probable enoyl-CoA hydratase, mitochondrial"/>
    <property type="match status" value="1"/>
</dbReference>
<dbReference type="InterPro" id="IPR006108">
    <property type="entry name" value="3HC_DH_C"/>
</dbReference>
<sequence length="666" mass="72229">MPLRPEEIKTVLVVGAGVMGHGIAQVFAMNGYRVRLVDIKEEFLRRALERIRASLEKLASKGALREPIDAVMARIETSTDLRKAAEGIDYMVEAVPEKLEIKRQVFKTVDEVAPPHAILTTNTSSIPISEIAEATSRPEKVAGMHFFNPPQILKLVEVVRGAKTSDDTVETIVALAKRLGKEPVVVRKDVPGFIVNRVMIRILNESCRLVEKGVYTIEQVDAALRFKLGFPMGAFELADYIGLDVLVDLSKNMISRGFNMTLCKLFEEMVESGKLGVKSGEGFYKYPGPGKFLKPSLPPRVAKRVDYIQMVDMGVNEGAWLVENGVADPSDVDKATVLGLNLPMGILALGDLIGLDKILESIDSKAKRWGLPDYQAVSILREKVEKGETGVSAGKGFHEYRVEKMEFASGKVVARLEENIGWVILNRPEARNALNPDMLKGIREAIETLIARGARAIVLMGAGGVLSAGFDIRKIAETKPQKAWLEISEEFGKTARLLEEAPAAIIVAIDGYALGGGLELALAADIRIASDRATLGQPEINLGFIPGAGGTQRLVKHLGVSRALWLVMTGEMIDAETAEQWGLVADVVPASLLEFEARLLAKKLAEKPPLAIAAAKRVVRAAAESSLAAGLAAEAGMFSALLASEDAKEGIRAFLEKRRAAKFRGE</sequence>
<dbReference type="UniPathway" id="UPA00659"/>
<dbReference type="AlphaFoldDB" id="G0EH62"/>
<dbReference type="Pfam" id="PF00378">
    <property type="entry name" value="ECH_1"/>
    <property type="match status" value="1"/>
</dbReference>
<evidence type="ECO:0000259" key="13">
    <source>
        <dbReference type="Pfam" id="PF00725"/>
    </source>
</evidence>
<keyword evidence="8" id="KW-0443">Lipid metabolism</keyword>
<gene>
    <name evidence="15" type="ordered locus">Pyrfu_1428</name>
</gene>
<dbReference type="SUPFAM" id="SSF51735">
    <property type="entry name" value="NAD(P)-binding Rossmann-fold domains"/>
    <property type="match status" value="1"/>
</dbReference>
<accession>G0EH62</accession>
<comment type="similarity">
    <text evidence="3">Belongs to the enoyl-CoA hydratase/isomerase family.</text>
</comment>
<evidence type="ECO:0000256" key="8">
    <source>
        <dbReference type="ARBA" id="ARBA00023098"/>
    </source>
</evidence>
<dbReference type="Gene3D" id="3.90.226.10">
    <property type="entry name" value="2-enoyl-CoA Hydratase, Chain A, domain 1"/>
    <property type="match status" value="1"/>
</dbReference>
<evidence type="ECO:0000256" key="7">
    <source>
        <dbReference type="ARBA" id="ARBA00023027"/>
    </source>
</evidence>
<dbReference type="InterPro" id="IPR001753">
    <property type="entry name" value="Enoyl-CoA_hydra/iso"/>
</dbReference>
<dbReference type="InterPro" id="IPR036291">
    <property type="entry name" value="NAD(P)-bd_dom_sf"/>
</dbReference>
<dbReference type="CDD" id="cd06558">
    <property type="entry name" value="crotonase-like"/>
    <property type="match status" value="1"/>
</dbReference>
<dbReference type="GO" id="GO:0004300">
    <property type="term" value="F:enoyl-CoA hydratase activity"/>
    <property type="evidence" value="ECO:0007669"/>
    <property type="project" value="UniProtKB-ARBA"/>
</dbReference>
<dbReference type="OrthoDB" id="39812at2157"/>
<keyword evidence="10" id="KW-0413">Isomerase</keyword>
<reference evidence="15 16" key="1">
    <citation type="journal article" date="2011" name="Stand. Genomic Sci.">
        <title>Complete genome sequence of the hyperthermophilic chemolithoautotroph Pyrolobus fumarii type strain (1A).</title>
        <authorList>
            <person name="Anderson I."/>
            <person name="Goker M."/>
            <person name="Nolan M."/>
            <person name="Lucas S."/>
            <person name="Hammon N."/>
            <person name="Deshpande S."/>
            <person name="Cheng J.F."/>
            <person name="Tapia R."/>
            <person name="Han C."/>
            <person name="Goodwin L."/>
            <person name="Pitluck S."/>
            <person name="Huntemann M."/>
            <person name="Liolios K."/>
            <person name="Ivanova N."/>
            <person name="Pagani I."/>
            <person name="Mavromatis K."/>
            <person name="Ovchinikova G."/>
            <person name="Pati A."/>
            <person name="Chen A."/>
            <person name="Palaniappan K."/>
            <person name="Land M."/>
            <person name="Hauser L."/>
            <person name="Brambilla E.M."/>
            <person name="Huber H."/>
            <person name="Yasawong M."/>
            <person name="Rohde M."/>
            <person name="Spring S."/>
            <person name="Abt B."/>
            <person name="Sikorski J."/>
            <person name="Wirth R."/>
            <person name="Detter J.C."/>
            <person name="Woyke T."/>
            <person name="Bristow J."/>
            <person name="Eisen J.A."/>
            <person name="Markowitz V."/>
            <person name="Hugenholtz P."/>
            <person name="Kyrpides N.C."/>
            <person name="Klenk H.P."/>
            <person name="Lapidus A."/>
        </authorList>
    </citation>
    <scope>NUCLEOTIDE SEQUENCE [LARGE SCALE GENOMIC DNA]</scope>
    <source>
        <strain evidence="16">DSM 11204 / 1A</strain>
    </source>
</reference>
<evidence type="ECO:0000259" key="14">
    <source>
        <dbReference type="Pfam" id="PF02737"/>
    </source>
</evidence>